<evidence type="ECO:0000256" key="4">
    <source>
        <dbReference type="RuleBase" id="RU003345"/>
    </source>
</evidence>
<protein>
    <recommendedName>
        <fullName evidence="5">Aldehyde dehydrogenase domain-containing protein</fullName>
    </recommendedName>
</protein>
<dbReference type="PANTHER" id="PTHR11699">
    <property type="entry name" value="ALDEHYDE DEHYDROGENASE-RELATED"/>
    <property type="match status" value="1"/>
</dbReference>
<evidence type="ECO:0000256" key="1">
    <source>
        <dbReference type="ARBA" id="ARBA00009986"/>
    </source>
</evidence>
<feature type="domain" description="Aldehyde dehydrogenase" evidence="5">
    <location>
        <begin position="19"/>
        <end position="480"/>
    </location>
</feature>
<gene>
    <name evidence="6" type="ORF">CYY_008655</name>
</gene>
<evidence type="ECO:0000313" key="6">
    <source>
        <dbReference type="EMBL" id="KAF2070024.1"/>
    </source>
</evidence>
<evidence type="ECO:0000256" key="2">
    <source>
        <dbReference type="ARBA" id="ARBA00023002"/>
    </source>
</evidence>
<sequence length="494" mass="54244">MEVPKIKLPNTKLFINNEWVDPVVPKTFKAISPITEQVICEISEGDAADVDKAVKVARDCFDNVWTNYTGEERGRLLYKLADLIDEEKEYIAQLESLDNGKPIKDSFGYDVFSSSQTLRYYAGWADKVQGKQIPLGEGFTSYTRHEPIGVVGFITPWNFPLMILAWKFGPAIAAGCTIVAKPSEETSLTALYFAELVKKAGFPPGVFNLICGYGVTVGNAISGHMGIDKVSFTGSTRTGKTIMASAAQSNLKKVTLELGGKSPNIIFEDADLEFAAIGAKAAMYFNMGQSCIAGSRLFVQESIYDKFLEIFTAKVKELKLGNPYDKSTEQGSLASKIHFDRVMSYINKGKEEGATIHLGGGRYGDKGYFVEPTIFTNVKDSMTICKEEIFGPVICILPFKNVDEVLKRANDTEYGLAAGVFTKDINLALQVGNKLKAGSVWINQYNMVNIQAPFGGYKQSGIGKDLGEYAIIDYCAIKTVAVSHRTFQAHTHPK</sequence>
<dbReference type="Pfam" id="PF00171">
    <property type="entry name" value="Aldedh"/>
    <property type="match status" value="1"/>
</dbReference>
<dbReference type="InterPro" id="IPR016162">
    <property type="entry name" value="Ald_DH_N"/>
</dbReference>
<evidence type="ECO:0000259" key="5">
    <source>
        <dbReference type="Pfam" id="PF00171"/>
    </source>
</evidence>
<reference evidence="6" key="1">
    <citation type="submission" date="2020-01" db="EMBL/GenBank/DDBJ databases">
        <title>Development of genomics and gene disruption for Polysphondylium violaceum indicates a role for the polyketide synthase stlB in stalk morphogenesis.</title>
        <authorList>
            <person name="Narita B."/>
            <person name="Kawabe Y."/>
            <person name="Kin K."/>
            <person name="Saito T."/>
            <person name="Gibbs R."/>
            <person name="Kuspa A."/>
            <person name="Muzny D."/>
            <person name="Queller D."/>
            <person name="Richards S."/>
            <person name="Strassman J."/>
            <person name="Sucgang R."/>
            <person name="Worley K."/>
            <person name="Schaap P."/>
        </authorList>
    </citation>
    <scope>NUCLEOTIDE SEQUENCE</scope>
    <source>
        <strain evidence="6">QSvi11</strain>
    </source>
</reference>
<keyword evidence="2 4" id="KW-0560">Oxidoreductase</keyword>
<dbReference type="GO" id="GO:0016620">
    <property type="term" value="F:oxidoreductase activity, acting on the aldehyde or oxo group of donors, NAD or NADP as acceptor"/>
    <property type="evidence" value="ECO:0007669"/>
    <property type="project" value="InterPro"/>
</dbReference>
<comment type="similarity">
    <text evidence="1 4">Belongs to the aldehyde dehydrogenase family.</text>
</comment>
<dbReference type="InterPro" id="IPR029510">
    <property type="entry name" value="Ald_DH_CS_GLU"/>
</dbReference>
<dbReference type="PROSITE" id="PS00687">
    <property type="entry name" value="ALDEHYDE_DEHYDR_GLU"/>
    <property type="match status" value="1"/>
</dbReference>
<dbReference type="Gene3D" id="3.40.605.10">
    <property type="entry name" value="Aldehyde Dehydrogenase, Chain A, domain 1"/>
    <property type="match status" value="1"/>
</dbReference>
<dbReference type="CDD" id="cd07091">
    <property type="entry name" value="ALDH_F1-2_Ald2-like"/>
    <property type="match status" value="1"/>
</dbReference>
<dbReference type="OrthoDB" id="310895at2759"/>
<dbReference type="Gene3D" id="3.40.309.10">
    <property type="entry name" value="Aldehyde Dehydrogenase, Chain A, domain 2"/>
    <property type="match status" value="1"/>
</dbReference>
<dbReference type="InterPro" id="IPR015590">
    <property type="entry name" value="Aldehyde_DH_dom"/>
</dbReference>
<dbReference type="InterPro" id="IPR016161">
    <property type="entry name" value="Ald_DH/histidinol_DH"/>
</dbReference>
<dbReference type="EMBL" id="AJWJ01000555">
    <property type="protein sequence ID" value="KAF2070024.1"/>
    <property type="molecule type" value="Genomic_DNA"/>
</dbReference>
<dbReference type="PROSITE" id="PS00070">
    <property type="entry name" value="ALDEHYDE_DEHYDR_CYS"/>
    <property type="match status" value="1"/>
</dbReference>
<dbReference type="SUPFAM" id="SSF53720">
    <property type="entry name" value="ALDH-like"/>
    <property type="match status" value="1"/>
</dbReference>
<accession>A0A8J4PQ28</accession>
<organism evidence="6 7">
    <name type="scientific">Polysphondylium violaceum</name>
    <dbReference type="NCBI Taxonomy" id="133409"/>
    <lineage>
        <taxon>Eukaryota</taxon>
        <taxon>Amoebozoa</taxon>
        <taxon>Evosea</taxon>
        <taxon>Eumycetozoa</taxon>
        <taxon>Dictyostelia</taxon>
        <taxon>Dictyosteliales</taxon>
        <taxon>Dictyosteliaceae</taxon>
        <taxon>Polysphondylium</taxon>
    </lineage>
</organism>
<evidence type="ECO:0000256" key="3">
    <source>
        <dbReference type="PROSITE-ProRule" id="PRU10007"/>
    </source>
</evidence>
<name>A0A8J4PQ28_9MYCE</name>
<proteinExistence type="inferred from homology"/>
<keyword evidence="7" id="KW-1185">Reference proteome</keyword>
<dbReference type="AlphaFoldDB" id="A0A8J4PQ28"/>
<dbReference type="FunFam" id="3.40.605.10:FF:000050">
    <property type="entry name" value="Aldehyde dehydrogenase, mitochondrial"/>
    <property type="match status" value="1"/>
</dbReference>
<feature type="active site" evidence="3">
    <location>
        <position position="257"/>
    </location>
</feature>
<dbReference type="Proteomes" id="UP000695562">
    <property type="component" value="Unassembled WGS sequence"/>
</dbReference>
<dbReference type="InterPro" id="IPR016163">
    <property type="entry name" value="Ald_DH_C"/>
</dbReference>
<dbReference type="FunFam" id="3.40.309.10:FF:000001">
    <property type="entry name" value="Mitochondrial aldehyde dehydrogenase 2"/>
    <property type="match status" value="1"/>
</dbReference>
<dbReference type="FunFam" id="3.40.605.10:FF:000026">
    <property type="entry name" value="Aldehyde dehydrogenase, putative"/>
    <property type="match status" value="1"/>
</dbReference>
<dbReference type="InterPro" id="IPR016160">
    <property type="entry name" value="Ald_DH_CS_CYS"/>
</dbReference>
<comment type="caution">
    <text evidence="6">The sequence shown here is derived from an EMBL/GenBank/DDBJ whole genome shotgun (WGS) entry which is preliminary data.</text>
</comment>
<evidence type="ECO:0000313" key="7">
    <source>
        <dbReference type="Proteomes" id="UP000695562"/>
    </source>
</evidence>